<dbReference type="EMBL" id="MU070088">
    <property type="protein sequence ID" value="KAF5830019.1"/>
    <property type="molecule type" value="Genomic_DNA"/>
</dbReference>
<feature type="compositionally biased region" description="Basic and acidic residues" evidence="5">
    <location>
        <begin position="348"/>
        <end position="363"/>
    </location>
</feature>
<reference evidence="6" key="1">
    <citation type="submission" date="2017-08" db="EMBL/GenBank/DDBJ databases">
        <authorList>
            <person name="Polle J.E."/>
            <person name="Barry K."/>
            <person name="Cushman J."/>
            <person name="Schmutz J."/>
            <person name="Tran D."/>
            <person name="Hathwaick L.T."/>
            <person name="Yim W.C."/>
            <person name="Jenkins J."/>
            <person name="Mckie-Krisberg Z.M."/>
            <person name="Prochnik S."/>
            <person name="Lindquist E."/>
            <person name="Dockter R.B."/>
            <person name="Adam C."/>
            <person name="Molina H."/>
            <person name="Bunkerborg J."/>
            <person name="Jin E."/>
            <person name="Buchheim M."/>
            <person name="Magnuson J."/>
        </authorList>
    </citation>
    <scope>NUCLEOTIDE SEQUENCE</scope>
    <source>
        <strain evidence="6">CCAP 19/18</strain>
    </source>
</reference>
<organism evidence="6 7">
    <name type="scientific">Dunaliella salina</name>
    <name type="common">Green alga</name>
    <name type="synonym">Protococcus salinus</name>
    <dbReference type="NCBI Taxonomy" id="3046"/>
    <lineage>
        <taxon>Eukaryota</taxon>
        <taxon>Viridiplantae</taxon>
        <taxon>Chlorophyta</taxon>
        <taxon>core chlorophytes</taxon>
        <taxon>Chlorophyceae</taxon>
        <taxon>CS clade</taxon>
        <taxon>Chlamydomonadales</taxon>
        <taxon>Dunaliellaceae</taxon>
        <taxon>Dunaliella</taxon>
    </lineage>
</organism>
<evidence type="ECO:0000256" key="5">
    <source>
        <dbReference type="SAM" id="MobiDB-lite"/>
    </source>
</evidence>
<feature type="region of interest" description="Disordered" evidence="5">
    <location>
        <begin position="286"/>
        <end position="507"/>
    </location>
</feature>
<feature type="region of interest" description="Disordered" evidence="5">
    <location>
        <begin position="542"/>
        <end position="591"/>
    </location>
</feature>
<sequence length="687" mass="73214">MAFLYFTVFIKTMQREWFNIDRLRLDKFLMLVRKFIGQLLAYLGSHNWDPHLLEQYTDFLRDHLLLPLKPHHAVGLAYHVCDIFVPELRAALVVHPTHNTHSSQHQQQQHQQQEQRLEVGVGKKRGRQVMQEQQQQREAAGALGLPAAALEALLEPFSSTLLRAEEQAMLTRVREAVFDPLIEELLEEDGGQDDDEVSDGDEGREGQVGGGKQRSLPLLVLAGGEGLGASFAAQLFEMGGMPEVKARNRTVLFGISQSLEKAQRKRAKRMLPDTATIPSLASPIVSLPRHQQQQQQQRQQQELRAQEQQQQKQQQQQQQQEQQKGPGSSTKKGKKDKALVFVTDAEEQQAKQHQQQEHLRQEEQDGFPDLGTQQPEPSLASPAAAVSPKTLKKQRKAEAAAAAAAAWGEGGIGSRSAQASPTSVPGTSTQSLKMQRKAEAAAATAIAEGEGGVGSHSAQASSASTPGTSAPGSAKKQGKKWRGDQAASAHASTPAAESTPASSPAAFVSPRSLKNMSIPTAASTPAAAAAAPAAVKAGDFAFSAAGPSGRGAPGGSSPSTPTLGKSAMKKDKKRKAEGAGDDGVDLGAGMDGTDGLVELASVGKPALKSTGAKGRVSIPTGVDDGDGSQQQQLVLKSSGKKLKKQLLQGWADVESLGSPQVGCQGLLGDEVKSFILSSNRISIQHRH</sequence>
<protein>
    <submittedName>
        <fullName evidence="6">Nucleolar protein,Nop52-domain-containing protein</fullName>
    </submittedName>
</protein>
<keyword evidence="4" id="KW-0539">Nucleus</keyword>
<feature type="compositionally biased region" description="Low complexity" evidence="5">
    <location>
        <begin position="375"/>
        <end position="388"/>
    </location>
</feature>
<name>A0ABQ7G613_DUNSA</name>
<dbReference type="Pfam" id="PF05997">
    <property type="entry name" value="Nop52"/>
    <property type="match status" value="1"/>
</dbReference>
<accession>A0ABQ7G613</accession>
<keyword evidence="7" id="KW-1185">Reference proteome</keyword>
<keyword evidence="3" id="KW-0698">rRNA processing</keyword>
<gene>
    <name evidence="6" type="ORF">DUNSADRAFT_15163</name>
</gene>
<feature type="region of interest" description="Disordered" evidence="5">
    <location>
        <begin position="186"/>
        <end position="212"/>
    </location>
</feature>
<evidence type="ECO:0000313" key="6">
    <source>
        <dbReference type="EMBL" id="KAF5830019.1"/>
    </source>
</evidence>
<feature type="compositionally biased region" description="Low complexity" evidence="5">
    <location>
        <begin position="457"/>
        <end position="474"/>
    </location>
</feature>
<evidence type="ECO:0000256" key="4">
    <source>
        <dbReference type="ARBA" id="ARBA00023242"/>
    </source>
</evidence>
<comment type="caution">
    <text evidence="6">The sequence shown here is derived from an EMBL/GenBank/DDBJ whole genome shotgun (WGS) entry which is preliminary data.</text>
</comment>
<comment type="subcellular location">
    <subcellularLocation>
        <location evidence="1">Nucleus</location>
    </subcellularLocation>
</comment>
<dbReference type="PANTHER" id="PTHR13026">
    <property type="entry name" value="NNP-1 PROTEIN NOVEL NUCLEAR PROTEIN 1 NOP52"/>
    <property type="match status" value="1"/>
</dbReference>
<comment type="similarity">
    <text evidence="2">Belongs to the RRP1 family.</text>
</comment>
<dbReference type="PANTHER" id="PTHR13026:SF0">
    <property type="entry name" value="RIBOSOMAL RNA PROCESSING 1B"/>
    <property type="match status" value="1"/>
</dbReference>
<feature type="region of interest" description="Disordered" evidence="5">
    <location>
        <begin position="609"/>
        <end position="632"/>
    </location>
</feature>
<evidence type="ECO:0000256" key="1">
    <source>
        <dbReference type="ARBA" id="ARBA00004123"/>
    </source>
</evidence>
<feature type="compositionally biased region" description="Low complexity" evidence="5">
    <location>
        <begin position="291"/>
        <end position="330"/>
    </location>
</feature>
<proteinExistence type="inferred from homology"/>
<evidence type="ECO:0000256" key="2">
    <source>
        <dbReference type="ARBA" id="ARBA00006374"/>
    </source>
</evidence>
<feature type="compositionally biased region" description="Polar residues" evidence="5">
    <location>
        <begin position="415"/>
        <end position="433"/>
    </location>
</feature>
<dbReference type="InterPro" id="IPR010301">
    <property type="entry name" value="RRP1"/>
</dbReference>
<feature type="compositionally biased region" description="Low complexity" evidence="5">
    <location>
        <begin position="486"/>
        <end position="506"/>
    </location>
</feature>
<evidence type="ECO:0000256" key="3">
    <source>
        <dbReference type="ARBA" id="ARBA00022552"/>
    </source>
</evidence>
<feature type="compositionally biased region" description="Acidic residues" evidence="5">
    <location>
        <begin position="186"/>
        <end position="202"/>
    </location>
</feature>
<dbReference type="Proteomes" id="UP000815325">
    <property type="component" value="Unassembled WGS sequence"/>
</dbReference>
<evidence type="ECO:0000313" key="7">
    <source>
        <dbReference type="Proteomes" id="UP000815325"/>
    </source>
</evidence>